<name>I0EML4_HELC0</name>
<dbReference type="KEGG" id="hce:HCW_04580"/>
<dbReference type="HOGENOM" id="CLU_072312_3_0_7"/>
<dbReference type="AlphaFoldDB" id="I0EML4"/>
<evidence type="ECO:0000313" key="2">
    <source>
        <dbReference type="Proteomes" id="UP000005010"/>
    </source>
</evidence>
<sequence length="122" mass="14459">MAYIKDKDLKLLFEVLVYNSKNKKRLRESLLGSQEYERYQEDYAKYWQKIAEELQRFGGNSFANYFRKGGIEYRTIITKVCDKMKIACHQNAPIEEIERAMVATLRLKANAKKSLFSLPFFK</sequence>
<organism evidence="1 2">
    <name type="scientific">Helicobacter cetorum (strain ATCC BAA-429 / MIT 00-7128)</name>
    <dbReference type="NCBI Taxonomy" id="182217"/>
    <lineage>
        <taxon>Bacteria</taxon>
        <taxon>Pseudomonadati</taxon>
        <taxon>Campylobacterota</taxon>
        <taxon>Epsilonproteobacteria</taxon>
        <taxon>Campylobacterales</taxon>
        <taxon>Helicobacteraceae</taxon>
        <taxon>Helicobacter</taxon>
    </lineage>
</organism>
<dbReference type="EMBL" id="CP003479">
    <property type="protein sequence ID" value="AFI04183.1"/>
    <property type="molecule type" value="Genomic_DNA"/>
</dbReference>
<gene>
    <name evidence="1" type="ordered locus">HCW_04580</name>
</gene>
<evidence type="ECO:0000313" key="1">
    <source>
        <dbReference type="EMBL" id="AFI04183.1"/>
    </source>
</evidence>
<dbReference type="RefSeq" id="WP_014661053.1">
    <property type="nucleotide sequence ID" value="NC_017737.1"/>
</dbReference>
<evidence type="ECO:0008006" key="3">
    <source>
        <dbReference type="Google" id="ProtNLM"/>
    </source>
</evidence>
<reference evidence="2" key="1">
    <citation type="submission" date="2012-04" db="EMBL/GenBank/DDBJ databases">
        <title>Complete genome sequence of Helicobacter cetorum strain MIT 00-7128.</title>
        <authorList>
            <person name="Kersulyte D."/>
            <person name="Berg D.E."/>
        </authorList>
    </citation>
    <scope>NUCLEOTIDE SEQUENCE [LARGE SCALE GENOMIC DNA]</scope>
    <source>
        <strain evidence="2">MIT 00-7128</strain>
    </source>
</reference>
<protein>
    <recommendedName>
        <fullName evidence="3">DUF3944 domain-containing protein</fullName>
    </recommendedName>
</protein>
<accession>I0EML4</accession>
<dbReference type="STRING" id="182217.HCW_04580"/>
<proteinExistence type="predicted"/>
<dbReference type="PATRIC" id="fig|182217.3.peg.977"/>
<dbReference type="eggNOG" id="COG4735">
    <property type="taxonomic scope" value="Bacteria"/>
</dbReference>
<keyword evidence="2" id="KW-1185">Reference proteome</keyword>
<dbReference type="Proteomes" id="UP000005010">
    <property type="component" value="Chromosome"/>
</dbReference>